<organism evidence="1 2">
    <name type="scientific">Acetobacter pasteurianus NBRC 3188</name>
    <dbReference type="NCBI Taxonomy" id="1226663"/>
    <lineage>
        <taxon>Bacteria</taxon>
        <taxon>Pseudomonadati</taxon>
        <taxon>Pseudomonadota</taxon>
        <taxon>Alphaproteobacteria</taxon>
        <taxon>Acetobacterales</taxon>
        <taxon>Acetobacteraceae</taxon>
        <taxon>Acetobacter</taxon>
    </lineage>
</organism>
<comment type="caution">
    <text evidence="1">The sequence shown here is derived from an EMBL/GenBank/DDBJ whole genome shotgun (WGS) entry which is preliminary data.</text>
</comment>
<evidence type="ECO:0000313" key="1">
    <source>
        <dbReference type="EMBL" id="GCD51388.1"/>
    </source>
</evidence>
<protein>
    <submittedName>
        <fullName evidence="1">Uncharacterized protein</fullName>
    </submittedName>
</protein>
<gene>
    <name evidence="1" type="ORF">NBRC3188_0085</name>
</gene>
<reference evidence="1 2" key="1">
    <citation type="submission" date="2016-06" db="EMBL/GenBank/DDBJ databases">
        <title>Acetobacter pasteurianus NBRC 3188 whole genome sequencing project.</title>
        <authorList>
            <person name="Matsutani M."/>
            <person name="Shiwa Y."/>
            <person name="Okamoto-Kainuma A."/>
            <person name="Ishikawa M."/>
            <person name="Koizumi Y."/>
            <person name="Yoshikawa H."/>
            <person name="Yakushi T."/>
            <person name="Matsushita K."/>
        </authorList>
    </citation>
    <scope>NUCLEOTIDE SEQUENCE [LARGE SCALE GENOMIC DNA]</scope>
    <source>
        <strain evidence="1 2">NBRC 3188</strain>
    </source>
</reference>
<sequence length="72" mass="7964">MSVILSSARELDIPLSPKSDIKRGFTGESKALPLTSLQTIATQRVRWFARLAILNIAPQPAEKTLMTNEMLP</sequence>
<evidence type="ECO:0000313" key="2">
    <source>
        <dbReference type="Proteomes" id="UP000287300"/>
    </source>
</evidence>
<accession>A0A401WPZ2</accession>
<dbReference type="AlphaFoldDB" id="A0A401WPZ2"/>
<proteinExistence type="predicted"/>
<dbReference type="EMBL" id="BDES01000001">
    <property type="protein sequence ID" value="GCD51388.1"/>
    <property type="molecule type" value="Genomic_DNA"/>
</dbReference>
<dbReference type="Proteomes" id="UP000287300">
    <property type="component" value="Unassembled WGS sequence"/>
</dbReference>
<name>A0A401WPZ2_ACEPA</name>